<dbReference type="RefSeq" id="WP_260046160.1">
    <property type="nucleotide sequence ID" value="NZ_JANZXA010000006.1"/>
</dbReference>
<dbReference type="Proteomes" id="UP001165583">
    <property type="component" value="Unassembled WGS sequence"/>
</dbReference>
<keyword evidence="1" id="KW-1133">Transmembrane helix</keyword>
<evidence type="ECO:0000256" key="1">
    <source>
        <dbReference type="SAM" id="Phobius"/>
    </source>
</evidence>
<evidence type="ECO:0000259" key="2">
    <source>
        <dbReference type="Pfam" id="PF07811"/>
    </source>
</evidence>
<comment type="caution">
    <text evidence="3">The sequence shown here is derived from an EMBL/GenBank/DDBJ whole genome shotgun (WGS) entry which is preliminary data.</text>
</comment>
<dbReference type="Pfam" id="PF07811">
    <property type="entry name" value="TadE"/>
    <property type="match status" value="1"/>
</dbReference>
<proteinExistence type="predicted"/>
<feature type="transmembrane region" description="Helical" evidence="1">
    <location>
        <begin position="21"/>
        <end position="42"/>
    </location>
</feature>
<sequence length="177" mass="18398">MSSLSLRFGRDRRGTASAEMVLMLPLLVVMLFAMFEGGHFLYSQHVVTKAVRDGARFAGRAPFSNFTNCTRYDSGGAVIGGTGAVDPTLEGQVRELTRTGQLSGGTARLNGWVASDVTVTCAFNSAFTKGVYRTQANGAATVTVSASVAYTSLFGVLGGLSGNLNLNASAQAAVMGI</sequence>
<keyword evidence="4" id="KW-1185">Reference proteome</keyword>
<evidence type="ECO:0000313" key="3">
    <source>
        <dbReference type="EMBL" id="MCT2400062.1"/>
    </source>
</evidence>
<protein>
    <submittedName>
        <fullName evidence="3">Pilus assembly protein</fullName>
    </submittedName>
</protein>
<keyword evidence="1" id="KW-0472">Membrane</keyword>
<evidence type="ECO:0000313" key="4">
    <source>
        <dbReference type="Proteomes" id="UP001165583"/>
    </source>
</evidence>
<dbReference type="InterPro" id="IPR012495">
    <property type="entry name" value="TadE-like_dom"/>
</dbReference>
<dbReference type="EMBL" id="JANZXA010000006">
    <property type="protein sequence ID" value="MCT2400062.1"/>
    <property type="molecule type" value="Genomic_DNA"/>
</dbReference>
<reference evidence="3" key="1">
    <citation type="submission" date="2022-09" db="EMBL/GenBank/DDBJ databases">
        <title>Novosphingobium sp. Nov., a polycyclic aromatic hydrocarbon-degrading bacterium isolated form mangrove sediments in HongKong.</title>
        <authorList>
            <person name="Hu Z."/>
        </authorList>
    </citation>
    <scope>NUCLEOTIDE SEQUENCE</scope>
    <source>
        <strain evidence="3">HK4-1</strain>
    </source>
</reference>
<keyword evidence="1" id="KW-0812">Transmembrane</keyword>
<gene>
    <name evidence="3" type="ORF">NZK81_10905</name>
</gene>
<organism evidence="3 4">
    <name type="scientific">Novosphingobium mangrovi</name>
    <name type="common">ex Huang et al. 2023</name>
    <dbReference type="NCBI Taxonomy" id="2976432"/>
    <lineage>
        <taxon>Bacteria</taxon>
        <taxon>Pseudomonadati</taxon>
        <taxon>Pseudomonadota</taxon>
        <taxon>Alphaproteobacteria</taxon>
        <taxon>Sphingomonadales</taxon>
        <taxon>Sphingomonadaceae</taxon>
        <taxon>Novosphingobium</taxon>
    </lineage>
</organism>
<accession>A0ABT2I687</accession>
<feature type="domain" description="TadE-like" evidence="2">
    <location>
        <begin position="14"/>
        <end position="56"/>
    </location>
</feature>
<name>A0ABT2I687_9SPHN</name>